<evidence type="ECO:0000313" key="6">
    <source>
        <dbReference type="EMBL" id="POO01724.1"/>
    </source>
</evidence>
<dbReference type="OrthoDB" id="436852at2759"/>
<feature type="domain" description="Bromodomain associated" evidence="5">
    <location>
        <begin position="22"/>
        <end position="101"/>
    </location>
</feature>
<evidence type="ECO:0000313" key="7">
    <source>
        <dbReference type="Proteomes" id="UP000237000"/>
    </source>
</evidence>
<evidence type="ECO:0000256" key="2">
    <source>
        <dbReference type="ARBA" id="ARBA00023015"/>
    </source>
</evidence>
<accession>A0A2P5FV96</accession>
<comment type="caution">
    <text evidence="6">The sequence shown here is derived from an EMBL/GenBank/DDBJ whole genome shotgun (WGS) entry which is preliminary data.</text>
</comment>
<dbReference type="InterPro" id="IPR009072">
    <property type="entry name" value="Histone-fold"/>
</dbReference>
<organism evidence="6 7">
    <name type="scientific">Trema orientale</name>
    <name type="common">Charcoal tree</name>
    <name type="synonym">Celtis orientalis</name>
    <dbReference type="NCBI Taxonomy" id="63057"/>
    <lineage>
        <taxon>Eukaryota</taxon>
        <taxon>Viridiplantae</taxon>
        <taxon>Streptophyta</taxon>
        <taxon>Embryophyta</taxon>
        <taxon>Tracheophyta</taxon>
        <taxon>Spermatophyta</taxon>
        <taxon>Magnoliopsida</taxon>
        <taxon>eudicotyledons</taxon>
        <taxon>Gunneridae</taxon>
        <taxon>Pentapetalae</taxon>
        <taxon>rosids</taxon>
        <taxon>fabids</taxon>
        <taxon>Rosales</taxon>
        <taxon>Cannabaceae</taxon>
        <taxon>Trema</taxon>
    </lineage>
</organism>
<dbReference type="Pfam" id="PF07524">
    <property type="entry name" value="Bromo_TP"/>
    <property type="match status" value="1"/>
</dbReference>
<keyword evidence="3" id="KW-0804">Transcription</keyword>
<dbReference type="PANTHER" id="PTHR46338">
    <property type="entry name" value="TRANSCRIPTION INITIATION FACTOR TFIID SUBUNIT 8"/>
    <property type="match status" value="1"/>
</dbReference>
<evidence type="ECO:0000259" key="5">
    <source>
        <dbReference type="SMART" id="SM00576"/>
    </source>
</evidence>
<gene>
    <name evidence="6" type="ORF">TorRG33x02_025010</name>
</gene>
<dbReference type="STRING" id="63057.A0A2P5FV96"/>
<keyword evidence="4" id="KW-0539">Nucleus</keyword>
<evidence type="ECO:0000256" key="1">
    <source>
        <dbReference type="ARBA" id="ARBA00004123"/>
    </source>
</evidence>
<dbReference type="InterPro" id="IPR037818">
    <property type="entry name" value="TAF8"/>
</dbReference>
<evidence type="ECO:0000256" key="3">
    <source>
        <dbReference type="ARBA" id="ARBA00023163"/>
    </source>
</evidence>
<dbReference type="GO" id="GO:0005669">
    <property type="term" value="C:transcription factor TFIID complex"/>
    <property type="evidence" value="ECO:0007669"/>
    <property type="project" value="InterPro"/>
</dbReference>
<name>A0A2P5FV96_TREOI</name>
<sequence length="113" mass="12241">MNKLLGMKVNGQEALPGRLGADDFGRAVSKVAVAQICESVGFQKSKESALDALADITIRNLCDLGKTANFYANLTGRTECNVFDIISFRSFGSITRFSKSSKCELLSSKVRRG</sequence>
<dbReference type="PANTHER" id="PTHR46338:SF1">
    <property type="entry name" value="TRANSCRIPTION INITIATION FACTOR TFIID SUBUNIT 8"/>
    <property type="match status" value="1"/>
</dbReference>
<dbReference type="SMART" id="SM00576">
    <property type="entry name" value="BTP"/>
    <property type="match status" value="1"/>
</dbReference>
<dbReference type="InterPro" id="IPR006565">
    <property type="entry name" value="BTP"/>
</dbReference>
<dbReference type="GO" id="GO:0046982">
    <property type="term" value="F:protein heterodimerization activity"/>
    <property type="evidence" value="ECO:0007669"/>
    <property type="project" value="InterPro"/>
</dbReference>
<proteinExistence type="predicted"/>
<comment type="subcellular location">
    <subcellularLocation>
        <location evidence="1">Nucleus</location>
    </subcellularLocation>
</comment>
<protein>
    <submittedName>
        <fullName evidence="6">Bromodomain associated domain containing protein</fullName>
    </submittedName>
</protein>
<dbReference type="Proteomes" id="UP000237000">
    <property type="component" value="Unassembled WGS sequence"/>
</dbReference>
<dbReference type="InParanoid" id="A0A2P5FV96"/>
<reference evidence="7" key="1">
    <citation type="submission" date="2016-06" db="EMBL/GenBank/DDBJ databases">
        <title>Parallel loss of symbiosis genes in relatives of nitrogen-fixing non-legume Parasponia.</title>
        <authorList>
            <person name="Van Velzen R."/>
            <person name="Holmer R."/>
            <person name="Bu F."/>
            <person name="Rutten L."/>
            <person name="Van Zeijl A."/>
            <person name="Liu W."/>
            <person name="Santuari L."/>
            <person name="Cao Q."/>
            <person name="Sharma T."/>
            <person name="Shen D."/>
            <person name="Roswanjaya Y."/>
            <person name="Wardhani T."/>
            <person name="Kalhor M.S."/>
            <person name="Jansen J."/>
            <person name="Van den Hoogen J."/>
            <person name="Gungor B."/>
            <person name="Hartog M."/>
            <person name="Hontelez J."/>
            <person name="Verver J."/>
            <person name="Yang W.-C."/>
            <person name="Schijlen E."/>
            <person name="Repin R."/>
            <person name="Schilthuizen M."/>
            <person name="Schranz E."/>
            <person name="Heidstra R."/>
            <person name="Miyata K."/>
            <person name="Fedorova E."/>
            <person name="Kohlen W."/>
            <person name="Bisseling T."/>
            <person name="Smit S."/>
            <person name="Geurts R."/>
        </authorList>
    </citation>
    <scope>NUCLEOTIDE SEQUENCE [LARGE SCALE GENOMIC DNA]</scope>
    <source>
        <strain evidence="7">cv. RG33-2</strain>
    </source>
</reference>
<keyword evidence="7" id="KW-1185">Reference proteome</keyword>
<keyword evidence="2" id="KW-0805">Transcription regulation</keyword>
<evidence type="ECO:0000256" key="4">
    <source>
        <dbReference type="ARBA" id="ARBA00023242"/>
    </source>
</evidence>
<dbReference type="Gene3D" id="1.10.20.10">
    <property type="entry name" value="Histone, subunit A"/>
    <property type="match status" value="1"/>
</dbReference>
<dbReference type="AlphaFoldDB" id="A0A2P5FV96"/>
<dbReference type="EMBL" id="JXTC01000007">
    <property type="protein sequence ID" value="POO01724.1"/>
    <property type="molecule type" value="Genomic_DNA"/>
</dbReference>